<comment type="caution">
    <text evidence="1">The sequence shown here is derived from an EMBL/GenBank/DDBJ whole genome shotgun (WGS) entry which is preliminary data.</text>
</comment>
<organism evidence="1 2">
    <name type="scientific">Umbelopsis ramanniana AG</name>
    <dbReference type="NCBI Taxonomy" id="1314678"/>
    <lineage>
        <taxon>Eukaryota</taxon>
        <taxon>Fungi</taxon>
        <taxon>Fungi incertae sedis</taxon>
        <taxon>Mucoromycota</taxon>
        <taxon>Mucoromycotina</taxon>
        <taxon>Umbelopsidomycetes</taxon>
        <taxon>Umbelopsidales</taxon>
        <taxon>Umbelopsidaceae</taxon>
        <taxon>Umbelopsis</taxon>
    </lineage>
</organism>
<dbReference type="EMBL" id="MU620976">
    <property type="protein sequence ID" value="KAI8575585.1"/>
    <property type="molecule type" value="Genomic_DNA"/>
</dbReference>
<dbReference type="RefSeq" id="XP_051440589.1">
    <property type="nucleotide sequence ID" value="XM_051592254.1"/>
</dbReference>
<protein>
    <submittedName>
        <fullName evidence="1">Uncharacterized protein</fullName>
    </submittedName>
</protein>
<proteinExistence type="predicted"/>
<keyword evidence="2" id="KW-1185">Reference proteome</keyword>
<sequence>MHTALLCTIHSTHFSALLFCTITPFSCPYAFEQSIYCTSSSCFFFFHLPIILIRQHSPSFACFFFSI</sequence>
<gene>
    <name evidence="1" type="ORF">K450DRAFT_261047</name>
</gene>
<dbReference type="GeneID" id="75917597"/>
<evidence type="ECO:0000313" key="2">
    <source>
        <dbReference type="Proteomes" id="UP001206595"/>
    </source>
</evidence>
<evidence type="ECO:0000313" key="1">
    <source>
        <dbReference type="EMBL" id="KAI8575585.1"/>
    </source>
</evidence>
<name>A0AAD5E387_UMBRA</name>
<dbReference type="Proteomes" id="UP001206595">
    <property type="component" value="Unassembled WGS sequence"/>
</dbReference>
<reference evidence="1" key="1">
    <citation type="submission" date="2021-06" db="EMBL/GenBank/DDBJ databases">
        <authorList>
            <consortium name="DOE Joint Genome Institute"/>
            <person name="Mondo S.J."/>
            <person name="Amses K.R."/>
            <person name="Simmons D.R."/>
            <person name="Longcore J.E."/>
            <person name="Seto K."/>
            <person name="Alves G.H."/>
            <person name="Bonds A.E."/>
            <person name="Quandt C.A."/>
            <person name="Davis W.J."/>
            <person name="Chang Y."/>
            <person name="Letcher P.M."/>
            <person name="Powell M.J."/>
            <person name="Kuo A."/>
            <person name="Labutti K."/>
            <person name="Pangilinan J."/>
            <person name="Andreopoulos W."/>
            <person name="Tritt A."/>
            <person name="Riley R."/>
            <person name="Hundley H."/>
            <person name="Johnson J."/>
            <person name="Lipzen A."/>
            <person name="Barry K."/>
            <person name="Berbee M.L."/>
            <person name="Buchler N.E."/>
            <person name="Grigoriev I.V."/>
            <person name="Spatafora J.W."/>
            <person name="Stajich J.E."/>
            <person name="James T.Y."/>
        </authorList>
    </citation>
    <scope>NUCLEOTIDE SEQUENCE</scope>
    <source>
        <strain evidence="1">AG</strain>
    </source>
</reference>
<accession>A0AAD5E387</accession>
<dbReference type="AlphaFoldDB" id="A0AAD5E387"/>
<reference evidence="1" key="2">
    <citation type="journal article" date="2022" name="Proc. Natl. Acad. Sci. U.S.A.">
        <title>Diploid-dominant life cycles characterize the early evolution of Fungi.</title>
        <authorList>
            <person name="Amses K.R."/>
            <person name="Simmons D.R."/>
            <person name="Longcore J.E."/>
            <person name="Mondo S.J."/>
            <person name="Seto K."/>
            <person name="Jeronimo G.H."/>
            <person name="Bonds A.E."/>
            <person name="Quandt C.A."/>
            <person name="Davis W.J."/>
            <person name="Chang Y."/>
            <person name="Federici B.A."/>
            <person name="Kuo A."/>
            <person name="LaButti K."/>
            <person name="Pangilinan J."/>
            <person name="Andreopoulos W."/>
            <person name="Tritt A."/>
            <person name="Riley R."/>
            <person name="Hundley H."/>
            <person name="Johnson J."/>
            <person name="Lipzen A."/>
            <person name="Barry K."/>
            <person name="Lang B.F."/>
            <person name="Cuomo C.A."/>
            <person name="Buchler N.E."/>
            <person name="Grigoriev I.V."/>
            <person name="Spatafora J.W."/>
            <person name="Stajich J.E."/>
            <person name="James T.Y."/>
        </authorList>
    </citation>
    <scope>NUCLEOTIDE SEQUENCE</scope>
    <source>
        <strain evidence="1">AG</strain>
    </source>
</reference>